<evidence type="ECO:0000313" key="9">
    <source>
        <dbReference type="EMBL" id="HGT99157.1"/>
    </source>
</evidence>
<dbReference type="InterPro" id="IPR054712">
    <property type="entry name" value="Cas3-like_dom"/>
</dbReference>
<dbReference type="InterPro" id="IPR014001">
    <property type="entry name" value="Helicase_ATP-bd"/>
</dbReference>
<dbReference type="GO" id="GO:0140097">
    <property type="term" value="F:catalytic activity, acting on DNA"/>
    <property type="evidence" value="ECO:0007669"/>
    <property type="project" value="UniProtKB-ARBA"/>
</dbReference>
<dbReference type="GO" id="GO:0003676">
    <property type="term" value="F:nucleic acid binding"/>
    <property type="evidence" value="ECO:0007669"/>
    <property type="project" value="InterPro"/>
</dbReference>
<evidence type="ECO:0000256" key="3">
    <source>
        <dbReference type="ARBA" id="ARBA00022806"/>
    </source>
</evidence>
<evidence type="ECO:0000256" key="2">
    <source>
        <dbReference type="ARBA" id="ARBA00022801"/>
    </source>
</evidence>
<dbReference type="SMART" id="SM00490">
    <property type="entry name" value="HELICc"/>
    <property type="match status" value="1"/>
</dbReference>
<keyword evidence="1" id="KW-0547">Nucleotide-binding</keyword>
<evidence type="ECO:0000256" key="1">
    <source>
        <dbReference type="ARBA" id="ARBA00022741"/>
    </source>
</evidence>
<dbReference type="Pfam" id="PF00270">
    <property type="entry name" value="DEAD"/>
    <property type="match status" value="1"/>
</dbReference>
<evidence type="ECO:0000313" key="8">
    <source>
        <dbReference type="EMBL" id="HFQ79222.1"/>
    </source>
</evidence>
<comment type="caution">
    <text evidence="9">The sequence shown here is derived from an EMBL/GenBank/DDBJ whole genome shotgun (WGS) entry which is preliminary data.</text>
</comment>
<dbReference type="GO" id="GO:0051607">
    <property type="term" value="P:defense response to virus"/>
    <property type="evidence" value="ECO:0007669"/>
    <property type="project" value="UniProtKB-KW"/>
</dbReference>
<dbReference type="InterPro" id="IPR001650">
    <property type="entry name" value="Helicase_C-like"/>
</dbReference>
<proteinExistence type="predicted"/>
<dbReference type="NCBIfam" id="TIGR01587">
    <property type="entry name" value="cas3_core"/>
    <property type="match status" value="1"/>
</dbReference>
<keyword evidence="3" id="KW-0347">Helicase</keyword>
<dbReference type="EMBL" id="DTAU01000114">
    <property type="protein sequence ID" value="HFQ79222.1"/>
    <property type="molecule type" value="Genomic_DNA"/>
</dbReference>
<name>A0A7J3N048_9CREN</name>
<evidence type="ECO:0000256" key="4">
    <source>
        <dbReference type="ARBA" id="ARBA00022840"/>
    </source>
</evidence>
<evidence type="ECO:0000259" key="7">
    <source>
        <dbReference type="SMART" id="SM00490"/>
    </source>
</evidence>
<dbReference type="InterPro" id="IPR011545">
    <property type="entry name" value="DEAD/DEAH_box_helicase_dom"/>
</dbReference>
<keyword evidence="2" id="KW-0378">Hydrolase</keyword>
<evidence type="ECO:0000256" key="5">
    <source>
        <dbReference type="ARBA" id="ARBA00023118"/>
    </source>
</evidence>
<gene>
    <name evidence="9" type="primary">cas3</name>
    <name evidence="8" type="ORF">ENT99_05935</name>
    <name evidence="9" type="ORF">ENU64_07000</name>
</gene>
<dbReference type="Gene3D" id="3.40.50.300">
    <property type="entry name" value="P-loop containing nucleotide triphosphate hydrolases"/>
    <property type="match status" value="2"/>
</dbReference>
<keyword evidence="5" id="KW-0051">Antiviral defense</keyword>
<dbReference type="GO" id="GO:0004386">
    <property type="term" value="F:helicase activity"/>
    <property type="evidence" value="ECO:0007669"/>
    <property type="project" value="UniProtKB-KW"/>
</dbReference>
<dbReference type="InterPro" id="IPR006474">
    <property type="entry name" value="Helicase_Cas3_CRISPR-ass_core"/>
</dbReference>
<dbReference type="InterPro" id="IPR027417">
    <property type="entry name" value="P-loop_NTPase"/>
</dbReference>
<protein>
    <submittedName>
        <fullName evidence="9">CRISPR-associated helicase Cas3</fullName>
    </submittedName>
</protein>
<dbReference type="EMBL" id="DTDH01000194">
    <property type="protein sequence ID" value="HGT99157.1"/>
    <property type="molecule type" value="Genomic_DNA"/>
</dbReference>
<dbReference type="Pfam" id="PF22590">
    <property type="entry name" value="Cas3-like_C_2"/>
    <property type="match status" value="1"/>
</dbReference>
<dbReference type="AlphaFoldDB" id="A0A7J3N048"/>
<evidence type="ECO:0000259" key="6">
    <source>
        <dbReference type="SMART" id="SM00487"/>
    </source>
</evidence>
<feature type="domain" description="Helicase ATP-binding" evidence="6">
    <location>
        <begin position="19"/>
        <end position="228"/>
    </location>
</feature>
<accession>A0A7J3N048</accession>
<feature type="domain" description="Helicase C-terminal" evidence="7">
    <location>
        <begin position="309"/>
        <end position="398"/>
    </location>
</feature>
<dbReference type="PANTHER" id="PTHR24031">
    <property type="entry name" value="RNA HELICASE"/>
    <property type="match status" value="1"/>
</dbReference>
<sequence length="655" mass="75140">MADRIIEVFRTIVEKRIGAYCDPYAHQVKMFEAFKKLAEGEKDVVVLLAPCGSGKTEATVVPYLAQYVEQKVLIPKMIYATPTQTLLYNMRERISNYLKTLRDSKLLDEELSKKLEPEIEHGLDIDPSYLIPRVTISTYDVLIYAWMARRTIPNRPFTTRGAILSSLVVFDEEHLIQDQYLYSQKILPKFIGTIAKVGVPVVVVSATLSDQWINAVKSVVGDDRVEVIEATNNSINVGNLEVKTKDGDSLILDDAINIIKKVVSEAVESREDVLVVLNTVEVAKRIYDEVKGLLENSYKDKFVVLVNADDVRHLIQQNKNVLLCFLHGKLSMIVRKSREKVFEALKSLRKDGEKTWSLVVVATQVAEVGLDYSFDVVITELAPPTAMIQRLMRGGRIKHQKARGIVLPPITINKSDKEDIPSHYVYSKDLMKYSLDWIRKEKQKLSTSNLMNISFLKKVASDEYDHIAQHEKDWVKNLVDKAAKIIETSCYLPPLITSTHIKVMERFKLRLDEYVVLHPVQKDITSDNLEDLKHDLTNYLEDLKPMEIIGRSIRYSIVIHKDDKAENYRVRLPEVAIWPLPNGVGIIPYLKSLRTKEVSYLKLVRNGKTWKIDEPLYILFGKIVLLRKPHNYVEEVGLVEVENVEILMPRYRELR</sequence>
<dbReference type="GO" id="GO:0016787">
    <property type="term" value="F:hydrolase activity"/>
    <property type="evidence" value="ECO:0007669"/>
    <property type="project" value="UniProtKB-KW"/>
</dbReference>
<keyword evidence="4" id="KW-0067">ATP-binding</keyword>
<organism evidence="9">
    <name type="scientific">Ignisphaera aggregans</name>
    <dbReference type="NCBI Taxonomy" id="334771"/>
    <lineage>
        <taxon>Archaea</taxon>
        <taxon>Thermoproteota</taxon>
        <taxon>Thermoprotei</taxon>
        <taxon>Desulfurococcales</taxon>
        <taxon>Desulfurococcaceae</taxon>
        <taxon>Ignisphaera</taxon>
    </lineage>
</organism>
<dbReference type="SMART" id="SM00487">
    <property type="entry name" value="DEXDc"/>
    <property type="match status" value="1"/>
</dbReference>
<dbReference type="GO" id="GO:0005524">
    <property type="term" value="F:ATP binding"/>
    <property type="evidence" value="ECO:0007669"/>
    <property type="project" value="UniProtKB-KW"/>
</dbReference>
<reference evidence="9" key="1">
    <citation type="journal article" date="2020" name="mSystems">
        <title>Genome- and Community-Level Interaction Insights into Carbon Utilization and Element Cycling Functions of Hydrothermarchaeota in Hydrothermal Sediment.</title>
        <authorList>
            <person name="Zhou Z."/>
            <person name="Liu Y."/>
            <person name="Xu W."/>
            <person name="Pan J."/>
            <person name="Luo Z.H."/>
            <person name="Li M."/>
        </authorList>
    </citation>
    <scope>NUCLEOTIDE SEQUENCE [LARGE SCALE GENOMIC DNA]</scope>
    <source>
        <strain evidence="8">SpSt-629</strain>
        <strain evidence="9">SpSt-688</strain>
    </source>
</reference>
<dbReference type="SUPFAM" id="SSF52540">
    <property type="entry name" value="P-loop containing nucleoside triphosphate hydrolases"/>
    <property type="match status" value="1"/>
</dbReference>